<sequence>MVFVPSSYRHGVQFSARDYPFDCLQTAIQDKDGLRHLLLFKLVLGRSELVISGSGQFQPSSEDIDFEVDSFTSPRTYIVWSSRLSTHVFPEVIVSFRVFDRPTLSKNVNLTIPFDALITRLSKILPSHAIKLIKEYYNDRQKGKTTAQEFVRQVSQVAGNSLLISIIKSISAQRNLAQPRPKEQ</sequence>
<evidence type="ECO:0000313" key="7">
    <source>
        <dbReference type="Proteomes" id="UP000790787"/>
    </source>
</evidence>
<keyword evidence="3" id="KW-0346">Stress response</keyword>
<dbReference type="PANTHER" id="PTHR32263:SF12">
    <property type="entry name" value="INACTIVE POLY [ADP-RIBOSE] POLYMERASE SRO4-RELATED"/>
    <property type="match status" value="1"/>
</dbReference>
<gene>
    <name evidence="8" type="primary">LOC107783371</name>
</gene>
<evidence type="ECO:0000256" key="3">
    <source>
        <dbReference type="ARBA" id="ARBA00023016"/>
    </source>
</evidence>
<organism evidence="7 8">
    <name type="scientific">Nicotiana tabacum</name>
    <name type="common">Common tobacco</name>
    <dbReference type="NCBI Taxonomy" id="4097"/>
    <lineage>
        <taxon>Eukaryota</taxon>
        <taxon>Viridiplantae</taxon>
        <taxon>Streptophyta</taxon>
        <taxon>Embryophyta</taxon>
        <taxon>Tracheophyta</taxon>
        <taxon>Spermatophyta</taxon>
        <taxon>Magnoliopsida</taxon>
        <taxon>eudicotyledons</taxon>
        <taxon>Gunneridae</taxon>
        <taxon>Pentapetalae</taxon>
        <taxon>asterids</taxon>
        <taxon>lamiids</taxon>
        <taxon>Solanales</taxon>
        <taxon>Solanaceae</taxon>
        <taxon>Nicotianoideae</taxon>
        <taxon>Nicotianeae</taxon>
        <taxon>Nicotiana</taxon>
    </lineage>
</organism>
<keyword evidence="2" id="KW-0217">Developmental protein</keyword>
<dbReference type="OrthoDB" id="6133115at2759"/>
<dbReference type="GO" id="GO:0005634">
    <property type="term" value="C:nucleus"/>
    <property type="evidence" value="ECO:0007669"/>
    <property type="project" value="UniProtKB-SubCell"/>
</dbReference>
<dbReference type="AlphaFoldDB" id="A0A1S3Z6I2"/>
<dbReference type="STRING" id="4097.A0A1S3Z6I2"/>
<dbReference type="PROSITE" id="PS51879">
    <property type="entry name" value="RST"/>
    <property type="match status" value="1"/>
</dbReference>
<dbReference type="GO" id="GO:0003950">
    <property type="term" value="F:NAD+ poly-ADP-ribosyltransferase activity"/>
    <property type="evidence" value="ECO:0007669"/>
    <property type="project" value="InterPro"/>
</dbReference>
<dbReference type="Gene3D" id="3.90.228.10">
    <property type="match status" value="1"/>
</dbReference>
<proteinExistence type="predicted"/>
<dbReference type="PaxDb" id="4097-A0A1S3Z6I2"/>
<dbReference type="KEGG" id="nta:107783371"/>
<evidence type="ECO:0000256" key="1">
    <source>
        <dbReference type="ARBA" id="ARBA00004123"/>
    </source>
</evidence>
<name>A0A1S3Z6I2_TOBAC</name>
<accession>A0A1S3Z6I2</accession>
<evidence type="ECO:0000259" key="5">
    <source>
        <dbReference type="PROSITE" id="PS51059"/>
    </source>
</evidence>
<feature type="domain" description="RST" evidence="6">
    <location>
        <begin position="105"/>
        <end position="176"/>
    </location>
</feature>
<evidence type="ECO:0000256" key="4">
    <source>
        <dbReference type="ARBA" id="ARBA00023242"/>
    </source>
</evidence>
<evidence type="ECO:0000256" key="2">
    <source>
        <dbReference type="ARBA" id="ARBA00022473"/>
    </source>
</evidence>
<dbReference type="Proteomes" id="UP000790787">
    <property type="component" value="Chromosome 7"/>
</dbReference>
<dbReference type="RefSeq" id="XP_016459827.1">
    <property type="nucleotide sequence ID" value="XM_016604341.2"/>
</dbReference>
<dbReference type="PANTHER" id="PTHR32263">
    <property type="entry name" value="INACTIVE POLY [ADP-RIBOSE] POLYMERASE SRO4-RELATED"/>
    <property type="match status" value="1"/>
</dbReference>
<dbReference type="Pfam" id="PF12174">
    <property type="entry name" value="RST"/>
    <property type="match status" value="1"/>
</dbReference>
<dbReference type="SMR" id="A0A1S3Z6I2"/>
<dbReference type="InterPro" id="IPR044964">
    <property type="entry name" value="RCD1/SRO1-5"/>
</dbReference>
<comment type="subcellular location">
    <subcellularLocation>
        <location evidence="1">Nucleus</location>
    </subcellularLocation>
</comment>
<feature type="domain" description="PARP catalytic" evidence="5">
    <location>
        <begin position="1"/>
        <end position="117"/>
    </location>
</feature>
<keyword evidence="4" id="KW-0539">Nucleus</keyword>
<dbReference type="InterPro" id="IPR022003">
    <property type="entry name" value="RST"/>
</dbReference>
<reference evidence="7" key="1">
    <citation type="journal article" date="2014" name="Nat. Commun.">
        <title>The tobacco genome sequence and its comparison with those of tomato and potato.</title>
        <authorList>
            <person name="Sierro N."/>
            <person name="Battey J.N."/>
            <person name="Ouadi S."/>
            <person name="Bakaher N."/>
            <person name="Bovet L."/>
            <person name="Willig A."/>
            <person name="Goepfert S."/>
            <person name="Peitsch M.C."/>
            <person name="Ivanov N.V."/>
        </authorList>
    </citation>
    <scope>NUCLEOTIDE SEQUENCE [LARGE SCALE GENOMIC DNA]</scope>
</reference>
<keyword evidence="7" id="KW-1185">Reference proteome</keyword>
<protein>
    <submittedName>
        <fullName evidence="8">Inactive poly [ADP-ribose] polymerase SRO5</fullName>
    </submittedName>
</protein>
<dbReference type="GeneID" id="107783371"/>
<reference evidence="8" key="2">
    <citation type="submission" date="2025-08" db="UniProtKB">
        <authorList>
            <consortium name="RefSeq"/>
        </authorList>
    </citation>
    <scope>IDENTIFICATION</scope>
    <source>
        <tissue evidence="8">Leaf</tissue>
    </source>
</reference>
<dbReference type="PROSITE" id="PS51059">
    <property type="entry name" value="PARP_CATALYTIC"/>
    <property type="match status" value="1"/>
</dbReference>
<evidence type="ECO:0000259" key="6">
    <source>
        <dbReference type="PROSITE" id="PS51879"/>
    </source>
</evidence>
<dbReference type="RefSeq" id="XP_016459827.1">
    <property type="nucleotide sequence ID" value="XM_016604341.1"/>
</dbReference>
<dbReference type="OMA" id="WNTNINT"/>
<dbReference type="InterPro" id="IPR012317">
    <property type="entry name" value="Poly(ADP-ribose)pol_cat_dom"/>
</dbReference>
<evidence type="ECO:0000313" key="8">
    <source>
        <dbReference type="RefSeq" id="XP_016459827.1"/>
    </source>
</evidence>